<dbReference type="EMBL" id="OV121134">
    <property type="protein sequence ID" value="CAH0553462.1"/>
    <property type="molecule type" value="Genomic_DNA"/>
</dbReference>
<dbReference type="InterPro" id="IPR017970">
    <property type="entry name" value="Homeobox_CS"/>
</dbReference>
<dbReference type="SMART" id="SM00389">
    <property type="entry name" value="HOX"/>
    <property type="match status" value="1"/>
</dbReference>
<comment type="subcellular location">
    <subcellularLocation>
        <location evidence="1 5 6">Nucleus</location>
    </subcellularLocation>
</comment>
<protein>
    <recommendedName>
        <fullName evidence="8">Homeobox domain-containing protein</fullName>
    </recommendedName>
</protein>
<feature type="domain" description="Homeobox" evidence="8">
    <location>
        <begin position="98"/>
        <end position="158"/>
    </location>
</feature>
<evidence type="ECO:0000256" key="4">
    <source>
        <dbReference type="ARBA" id="ARBA00023242"/>
    </source>
</evidence>
<reference evidence="9" key="1">
    <citation type="submission" date="2021-12" db="EMBL/GenBank/DDBJ databases">
        <authorList>
            <person name="King R."/>
        </authorList>
    </citation>
    <scope>NUCLEOTIDE SEQUENCE</scope>
</reference>
<evidence type="ECO:0000256" key="1">
    <source>
        <dbReference type="ARBA" id="ARBA00004123"/>
    </source>
</evidence>
<dbReference type="PANTHER" id="PTHR24324">
    <property type="entry name" value="HOMEOBOX PROTEIN HHEX"/>
    <property type="match status" value="1"/>
</dbReference>
<evidence type="ECO:0000256" key="6">
    <source>
        <dbReference type="RuleBase" id="RU000682"/>
    </source>
</evidence>
<dbReference type="GO" id="GO:0000978">
    <property type="term" value="F:RNA polymerase II cis-regulatory region sequence-specific DNA binding"/>
    <property type="evidence" value="ECO:0007669"/>
    <property type="project" value="TreeGrafter"/>
</dbReference>
<proteinExistence type="predicted"/>
<evidence type="ECO:0000313" key="10">
    <source>
        <dbReference type="Proteomes" id="UP001154078"/>
    </source>
</evidence>
<keyword evidence="4 5" id="KW-0539">Nucleus</keyword>
<dbReference type="Pfam" id="PF00046">
    <property type="entry name" value="Homeodomain"/>
    <property type="match status" value="1"/>
</dbReference>
<organism evidence="9 10">
    <name type="scientific">Brassicogethes aeneus</name>
    <name type="common">Rape pollen beetle</name>
    <name type="synonym">Meligethes aeneus</name>
    <dbReference type="NCBI Taxonomy" id="1431903"/>
    <lineage>
        <taxon>Eukaryota</taxon>
        <taxon>Metazoa</taxon>
        <taxon>Ecdysozoa</taxon>
        <taxon>Arthropoda</taxon>
        <taxon>Hexapoda</taxon>
        <taxon>Insecta</taxon>
        <taxon>Pterygota</taxon>
        <taxon>Neoptera</taxon>
        <taxon>Endopterygota</taxon>
        <taxon>Coleoptera</taxon>
        <taxon>Polyphaga</taxon>
        <taxon>Cucujiformia</taxon>
        <taxon>Nitidulidae</taxon>
        <taxon>Meligethinae</taxon>
        <taxon>Brassicogethes</taxon>
    </lineage>
</organism>
<dbReference type="PROSITE" id="PS50071">
    <property type="entry name" value="HOMEOBOX_2"/>
    <property type="match status" value="1"/>
</dbReference>
<sequence>MSFLIDDILKQDFGKKSEDESSICSSSNKSTLCQNFVRSCSVYSPDRGFEESSFKSCTTAYNRQRSYSTPVYVNPYTNYYEERYWASYAALSMSYQQYKRKGGQIRFTTSQTDVLEKTFLTHKYLTPEQRKILAENLKLSDRQVKTWFQNRRAKWRRSTGSTSTDIQMDKDEESHEDVFVD</sequence>
<evidence type="ECO:0000256" key="3">
    <source>
        <dbReference type="ARBA" id="ARBA00023155"/>
    </source>
</evidence>
<keyword evidence="10" id="KW-1185">Reference proteome</keyword>
<name>A0A9P0B232_BRAAE</name>
<evidence type="ECO:0000256" key="7">
    <source>
        <dbReference type="SAM" id="MobiDB-lite"/>
    </source>
</evidence>
<keyword evidence="2 5" id="KW-0238">DNA-binding</keyword>
<dbReference type="InterPro" id="IPR020479">
    <property type="entry name" value="HD_metazoa"/>
</dbReference>
<dbReference type="InterPro" id="IPR001356">
    <property type="entry name" value="HD"/>
</dbReference>
<evidence type="ECO:0000256" key="2">
    <source>
        <dbReference type="ARBA" id="ARBA00023125"/>
    </source>
</evidence>
<dbReference type="PRINTS" id="PR00024">
    <property type="entry name" value="HOMEOBOX"/>
</dbReference>
<keyword evidence="3 5" id="KW-0371">Homeobox</keyword>
<dbReference type="OrthoDB" id="6159439at2759"/>
<dbReference type="PROSITE" id="PS00027">
    <property type="entry name" value="HOMEOBOX_1"/>
    <property type="match status" value="1"/>
</dbReference>
<dbReference type="GO" id="GO:0030154">
    <property type="term" value="P:cell differentiation"/>
    <property type="evidence" value="ECO:0007669"/>
    <property type="project" value="TreeGrafter"/>
</dbReference>
<dbReference type="CDD" id="cd00086">
    <property type="entry name" value="homeodomain"/>
    <property type="match status" value="1"/>
</dbReference>
<dbReference type="GO" id="GO:0005634">
    <property type="term" value="C:nucleus"/>
    <property type="evidence" value="ECO:0007669"/>
    <property type="project" value="UniProtKB-SubCell"/>
</dbReference>
<dbReference type="PANTHER" id="PTHR24324:SF5">
    <property type="entry name" value="HEMATOPOIETICALLY-EXPRESSED HOMEOBOX PROTEIN HHEX"/>
    <property type="match status" value="1"/>
</dbReference>
<dbReference type="Proteomes" id="UP001154078">
    <property type="component" value="Chromosome 3"/>
</dbReference>
<dbReference type="GO" id="GO:0000981">
    <property type="term" value="F:DNA-binding transcription factor activity, RNA polymerase II-specific"/>
    <property type="evidence" value="ECO:0007669"/>
    <property type="project" value="InterPro"/>
</dbReference>
<feature type="region of interest" description="Disordered" evidence="7">
    <location>
        <begin position="159"/>
        <end position="181"/>
    </location>
</feature>
<dbReference type="InterPro" id="IPR009057">
    <property type="entry name" value="Homeodomain-like_sf"/>
</dbReference>
<dbReference type="SUPFAM" id="SSF46689">
    <property type="entry name" value="Homeodomain-like"/>
    <property type="match status" value="1"/>
</dbReference>
<gene>
    <name evidence="9" type="ORF">MELIAE_LOCUS5450</name>
</gene>
<dbReference type="InterPro" id="IPR051000">
    <property type="entry name" value="Homeobox_DNA-bind_prot"/>
</dbReference>
<evidence type="ECO:0000313" key="9">
    <source>
        <dbReference type="EMBL" id="CAH0553462.1"/>
    </source>
</evidence>
<feature type="compositionally biased region" description="Basic and acidic residues" evidence="7">
    <location>
        <begin position="167"/>
        <end position="181"/>
    </location>
</feature>
<evidence type="ECO:0000259" key="8">
    <source>
        <dbReference type="PROSITE" id="PS50071"/>
    </source>
</evidence>
<accession>A0A9P0B232</accession>
<dbReference type="AlphaFoldDB" id="A0A9P0B232"/>
<dbReference type="Gene3D" id="1.10.10.60">
    <property type="entry name" value="Homeodomain-like"/>
    <property type="match status" value="1"/>
</dbReference>
<evidence type="ECO:0000256" key="5">
    <source>
        <dbReference type="PROSITE-ProRule" id="PRU00108"/>
    </source>
</evidence>
<feature type="DNA-binding region" description="Homeobox" evidence="5">
    <location>
        <begin position="100"/>
        <end position="159"/>
    </location>
</feature>